<organism evidence="1 2">
    <name type="scientific">Tetradesmus obliquus</name>
    <name type="common">Green alga</name>
    <name type="synonym">Acutodesmus obliquus</name>
    <dbReference type="NCBI Taxonomy" id="3088"/>
    <lineage>
        <taxon>Eukaryota</taxon>
        <taxon>Viridiplantae</taxon>
        <taxon>Chlorophyta</taxon>
        <taxon>core chlorophytes</taxon>
        <taxon>Chlorophyceae</taxon>
        <taxon>CS clade</taxon>
        <taxon>Sphaeropleales</taxon>
        <taxon>Scenedesmaceae</taxon>
        <taxon>Tetradesmus</taxon>
    </lineage>
</organism>
<reference evidence="1 2" key="1">
    <citation type="submission" date="2023-05" db="EMBL/GenBank/DDBJ databases">
        <title>A 100% complete, gapless, phased diploid assembly of the Scenedesmus obliquus UTEX 3031 genome.</title>
        <authorList>
            <person name="Biondi T.C."/>
            <person name="Hanschen E.R."/>
            <person name="Kwon T."/>
            <person name="Eng W."/>
            <person name="Kruse C.P.S."/>
            <person name="Koehler S.I."/>
            <person name="Kunde Y."/>
            <person name="Gleasner C.D."/>
            <person name="You Mak K.T."/>
            <person name="Polle J."/>
            <person name="Hovde B.T."/>
            <person name="Starkenburg S.R."/>
        </authorList>
    </citation>
    <scope>NUCLEOTIDE SEQUENCE [LARGE SCALE GENOMIC DNA]</scope>
    <source>
        <strain evidence="1 2">DOE0152z</strain>
    </source>
</reference>
<proteinExistence type="predicted"/>
<sequence>MSSTQAAAKAAKFAAKAAKLGGKGLLKKAAAGKGAVAFGKGAALAGKGAAAAGKAGVMLMKGAGIFMTAAATVNVTENLLTEEGAGQHDVTVIDTSTDASDDAARRLGWLGPVLEVYQKLRRQQLAAAGISTGGSSSSSSRFGARFGGSQGGEGGAHVGCTAAAAGGAGGEDVDATQLFNQILSRGSYQLKVEADLQQHRIALEALAASIAAFKPSSMTQLVEFVSNAQQQLLDQLYDERAVLKHIADWPAAKWEAMWEAVVVYGQMLELQQMCLRHQALAGSSSSKATSLADAAAAAQKTYSHVVSKLEAFQRQESAFVKRMRAQGVPWNSSKLVAAVKEASVALGTCYVSAVLGMLAEAEGKLLAQMEKEQAAAAAAAAAAAVVEAPAGSTAAAAGPAAAAAAGSAVKAAAMLWGCEVRDPKQQQRLQQRSARQLAQHKQRREQQLHEAVSFVFKLHQFAGGLDEECRDVFLQLVQAVEASA</sequence>
<accession>A0ABY8TKT0</accession>
<keyword evidence="2" id="KW-1185">Reference proteome</keyword>
<protein>
    <recommendedName>
        <fullName evidence="3">DUF4456 domain-containing protein</fullName>
    </recommendedName>
</protein>
<evidence type="ECO:0000313" key="2">
    <source>
        <dbReference type="Proteomes" id="UP001244341"/>
    </source>
</evidence>
<name>A0ABY8TKT0_TETOB</name>
<gene>
    <name evidence="1" type="ORF">OEZ85_007565</name>
</gene>
<evidence type="ECO:0000313" key="1">
    <source>
        <dbReference type="EMBL" id="WIA08103.1"/>
    </source>
</evidence>
<dbReference type="Proteomes" id="UP001244341">
    <property type="component" value="Chromosome 1b"/>
</dbReference>
<dbReference type="EMBL" id="CP126208">
    <property type="protein sequence ID" value="WIA08103.1"/>
    <property type="molecule type" value="Genomic_DNA"/>
</dbReference>
<evidence type="ECO:0008006" key="3">
    <source>
        <dbReference type="Google" id="ProtNLM"/>
    </source>
</evidence>